<gene>
    <name evidence="1" type="ORF">BDR25DRAFT_273927</name>
</gene>
<evidence type="ECO:0000313" key="2">
    <source>
        <dbReference type="Proteomes" id="UP000799755"/>
    </source>
</evidence>
<comment type="caution">
    <text evidence="1">The sequence shown here is derived from an EMBL/GenBank/DDBJ whole genome shotgun (WGS) entry which is preliminary data.</text>
</comment>
<proteinExistence type="predicted"/>
<protein>
    <submittedName>
        <fullName evidence="1">NAD(P)-binding protein</fullName>
    </submittedName>
</protein>
<dbReference type="Proteomes" id="UP000799755">
    <property type="component" value="Unassembled WGS sequence"/>
</dbReference>
<evidence type="ECO:0000313" key="1">
    <source>
        <dbReference type="EMBL" id="KAF2462907.1"/>
    </source>
</evidence>
<accession>A0ACB6Q9W4</accession>
<organism evidence="1 2">
    <name type="scientific">Lindgomyces ingoldianus</name>
    <dbReference type="NCBI Taxonomy" id="673940"/>
    <lineage>
        <taxon>Eukaryota</taxon>
        <taxon>Fungi</taxon>
        <taxon>Dikarya</taxon>
        <taxon>Ascomycota</taxon>
        <taxon>Pezizomycotina</taxon>
        <taxon>Dothideomycetes</taxon>
        <taxon>Pleosporomycetidae</taxon>
        <taxon>Pleosporales</taxon>
        <taxon>Lindgomycetaceae</taxon>
        <taxon>Lindgomyces</taxon>
    </lineage>
</organism>
<reference evidence="1" key="1">
    <citation type="journal article" date="2020" name="Stud. Mycol.">
        <title>101 Dothideomycetes genomes: a test case for predicting lifestyles and emergence of pathogens.</title>
        <authorList>
            <person name="Haridas S."/>
            <person name="Albert R."/>
            <person name="Binder M."/>
            <person name="Bloem J."/>
            <person name="Labutti K."/>
            <person name="Salamov A."/>
            <person name="Andreopoulos B."/>
            <person name="Baker S."/>
            <person name="Barry K."/>
            <person name="Bills G."/>
            <person name="Bluhm B."/>
            <person name="Cannon C."/>
            <person name="Castanera R."/>
            <person name="Culley D."/>
            <person name="Daum C."/>
            <person name="Ezra D."/>
            <person name="Gonzalez J."/>
            <person name="Henrissat B."/>
            <person name="Kuo A."/>
            <person name="Liang C."/>
            <person name="Lipzen A."/>
            <person name="Lutzoni F."/>
            <person name="Magnuson J."/>
            <person name="Mondo S."/>
            <person name="Nolan M."/>
            <person name="Ohm R."/>
            <person name="Pangilinan J."/>
            <person name="Park H.-J."/>
            <person name="Ramirez L."/>
            <person name="Alfaro M."/>
            <person name="Sun H."/>
            <person name="Tritt A."/>
            <person name="Yoshinaga Y."/>
            <person name="Zwiers L.-H."/>
            <person name="Turgeon B."/>
            <person name="Goodwin S."/>
            <person name="Spatafora J."/>
            <person name="Crous P."/>
            <person name="Grigoriev I."/>
        </authorList>
    </citation>
    <scope>NUCLEOTIDE SEQUENCE</scope>
    <source>
        <strain evidence="1">ATCC 200398</strain>
    </source>
</reference>
<name>A0ACB6Q9W4_9PLEO</name>
<sequence>MSPLILRRLRDKFWPEPLPPDKSFEGKTVLVTGATSGLGLAAALHFATLGANVIVTSKSLTRGNAARDAVEKRANIVGQGKIHVLELDMNRYSSCLALVDHLKASPATRGGLDVAVLNAGIINAEYVQSPEGWEQTIQVNTLSTTLLGLLLLRWMKEHRPDASRKPHLVFVTSRDHIDPDIHDWPRWAADDGILRHCSDQKNWPSHQIEPNYAISKLLVTYAVEEICNMAMGADGSMDVIVNPVCPGLVFTSIGRAIAERSIFMRFAVPIYCSILGKSADYGARFYVTAACTSTTDHGKYIQSLFGEDEYRIAAFSNLKSGNALKVKALVWNEIITELKRAVPTL</sequence>
<keyword evidence="2" id="KW-1185">Reference proteome</keyword>
<dbReference type="EMBL" id="MU003558">
    <property type="protein sequence ID" value="KAF2462907.1"/>
    <property type="molecule type" value="Genomic_DNA"/>
</dbReference>